<dbReference type="InterPro" id="IPR004147">
    <property type="entry name" value="ABC1_dom"/>
</dbReference>
<evidence type="ECO:0000313" key="4">
    <source>
        <dbReference type="EMBL" id="GAD51515.1"/>
    </source>
</evidence>
<sequence>MEFTRALRDAGFVAHARTRSSATTLTGASERGTMPREPGPLRRASLAGRRFVAVVLAFAPLALTHLRDRRRFLLLGGPRDVSDATRERRAAALRETLVALGPTFIKLGQLLSTRPDVLPPAYVDELARLQDEVPPADWADAREVLEAEVGPVGEAFDDFDAEAISGASLGQVYTATLDGERVAVKVRRPGVEALVEADLRVIGTLFPALLRLAPPAQRFTLSNLSAEFAETIRDEMDYDRERDVLESVRANVAADPDVVVPASVPSHSTSRVLTMQYVEGTKIDRVDELDAGVDGTALAERLERCYLDMLIEDGLFHADPHPGNLAVQADGTLVIYDFGMCGTLDAERRERLRDCYVAAANDDIEGVVDAFVAMGALDPAADRAFVTDVLSLAVEHCHGERVEAARIRDLIEGFEGTLHDLPFRMPRDLALVVRVAIVLEGVCLTLDPDFDFVAVVEDAVEPEPRDSTREHVESVLDDLGDDARASARAALGVPPKIERALDRADRDDLSVRTDVADENDVLRRLARRLVLSVAASAGVVVTTLCYTAARTNATIAVGVATAGALALLYRSFGASGRQRAVREAGQVARRSLENRGGRR</sequence>
<comment type="caution">
    <text evidence="4">The sequence shown here is derived from an EMBL/GenBank/DDBJ whole genome shotgun (WGS) entry which is preliminary data.</text>
</comment>
<proteinExistence type="inferred from homology"/>
<dbReference type="AlphaFoldDB" id="U2YRA6"/>
<dbReference type="PANTHER" id="PTHR10566:SF113">
    <property type="entry name" value="PROTEIN ACTIVITY OF BC1 COMPLEX KINASE 7, CHLOROPLASTIC"/>
    <property type="match status" value="1"/>
</dbReference>
<evidence type="ECO:0000313" key="5">
    <source>
        <dbReference type="Proteomes" id="UP000016986"/>
    </source>
</evidence>
<dbReference type="eggNOG" id="arCOG01189">
    <property type="taxonomic scope" value="Archaea"/>
</dbReference>
<organism evidence="4 5">
    <name type="scientific">Halarchaeum acidiphilum MH1-52-1</name>
    <dbReference type="NCBI Taxonomy" id="1261545"/>
    <lineage>
        <taxon>Archaea</taxon>
        <taxon>Methanobacteriati</taxon>
        <taxon>Methanobacteriota</taxon>
        <taxon>Stenosarchaea group</taxon>
        <taxon>Halobacteria</taxon>
        <taxon>Halobacteriales</taxon>
        <taxon>Halobacteriaceae</taxon>
    </lineage>
</organism>
<dbReference type="Proteomes" id="UP000016986">
    <property type="component" value="Unassembled WGS sequence"/>
</dbReference>
<feature type="region of interest" description="Disordered" evidence="2">
    <location>
        <begin position="18"/>
        <end position="39"/>
    </location>
</feature>
<protein>
    <submittedName>
        <fullName evidence="4">ABC1 family protein</fullName>
    </submittedName>
</protein>
<comment type="similarity">
    <text evidence="1">Belongs to the protein kinase superfamily. ADCK protein kinase family.</text>
</comment>
<name>U2YRA6_9EURY</name>
<evidence type="ECO:0000256" key="2">
    <source>
        <dbReference type="SAM" id="MobiDB-lite"/>
    </source>
</evidence>
<accession>U2YRA6</accession>
<dbReference type="EMBL" id="BATA01000003">
    <property type="protein sequence ID" value="GAD51515.1"/>
    <property type="molecule type" value="Genomic_DNA"/>
</dbReference>
<reference evidence="4 5" key="1">
    <citation type="submission" date="2013-09" db="EMBL/GenBank/DDBJ databases">
        <title>Whole genome sequencing of Halarchaeum acidiphilum strain MH1-52-1.</title>
        <authorList>
            <person name="Shimane Y."/>
            <person name="Minegishi H."/>
            <person name="Nishi S."/>
            <person name="Echigo A."/>
            <person name="Shuto A."/>
            <person name="Konishi M."/>
            <person name="Ito T."/>
            <person name="Ohkuma M."/>
            <person name="Ohta Y."/>
            <person name="Nagano Y."/>
            <person name="Tsubouchi T."/>
            <person name="Mori K."/>
            <person name="Usui K."/>
            <person name="Kamekura M."/>
            <person name="Usami R."/>
            <person name="Takaki Y."/>
            <person name="Hatada Y."/>
        </authorList>
    </citation>
    <scope>NUCLEOTIDE SEQUENCE [LARGE SCALE GENOMIC DNA]</scope>
    <source>
        <strain evidence="4 5">JCM 16109</strain>
    </source>
</reference>
<feature type="domain" description="ABC1 atypical kinase-like" evidence="3">
    <location>
        <begin position="128"/>
        <end position="369"/>
    </location>
</feature>
<gene>
    <name evidence="4" type="ORF">MBEHAL_0275</name>
</gene>
<evidence type="ECO:0000259" key="3">
    <source>
        <dbReference type="Pfam" id="PF03109"/>
    </source>
</evidence>
<dbReference type="Pfam" id="PF03109">
    <property type="entry name" value="ABC1"/>
    <property type="match status" value="1"/>
</dbReference>
<keyword evidence="5" id="KW-1185">Reference proteome</keyword>
<dbReference type="InterPro" id="IPR011009">
    <property type="entry name" value="Kinase-like_dom_sf"/>
</dbReference>
<dbReference type="PANTHER" id="PTHR10566">
    <property type="entry name" value="CHAPERONE-ACTIVITY OF BC1 COMPLEX CABC1 -RELATED"/>
    <property type="match status" value="1"/>
</dbReference>
<dbReference type="InterPro" id="IPR050154">
    <property type="entry name" value="UbiB_kinase"/>
</dbReference>
<evidence type="ECO:0000256" key="1">
    <source>
        <dbReference type="ARBA" id="ARBA00009670"/>
    </source>
</evidence>
<dbReference type="CDD" id="cd05121">
    <property type="entry name" value="ABC1_ADCK3-like"/>
    <property type="match status" value="1"/>
</dbReference>
<dbReference type="SUPFAM" id="SSF56112">
    <property type="entry name" value="Protein kinase-like (PK-like)"/>
    <property type="match status" value="1"/>
</dbReference>